<proteinExistence type="predicted"/>
<name>A0ACD3AM70_9AGAR</name>
<accession>A0ACD3AM70</accession>
<protein>
    <submittedName>
        <fullName evidence="1">Uncharacterized protein</fullName>
    </submittedName>
</protein>
<organism evidence="1 2">
    <name type="scientific">Pluteus cervinus</name>
    <dbReference type="NCBI Taxonomy" id="181527"/>
    <lineage>
        <taxon>Eukaryota</taxon>
        <taxon>Fungi</taxon>
        <taxon>Dikarya</taxon>
        <taxon>Basidiomycota</taxon>
        <taxon>Agaricomycotina</taxon>
        <taxon>Agaricomycetes</taxon>
        <taxon>Agaricomycetidae</taxon>
        <taxon>Agaricales</taxon>
        <taxon>Pluteineae</taxon>
        <taxon>Pluteaceae</taxon>
        <taxon>Pluteus</taxon>
    </lineage>
</organism>
<gene>
    <name evidence="1" type="ORF">BDN72DRAFT_129134</name>
</gene>
<dbReference type="EMBL" id="ML208393">
    <property type="protein sequence ID" value="TFK66808.1"/>
    <property type="molecule type" value="Genomic_DNA"/>
</dbReference>
<reference evidence="1 2" key="1">
    <citation type="journal article" date="2019" name="Nat. Ecol. Evol.">
        <title>Megaphylogeny resolves global patterns of mushroom evolution.</title>
        <authorList>
            <person name="Varga T."/>
            <person name="Krizsan K."/>
            <person name="Foldi C."/>
            <person name="Dima B."/>
            <person name="Sanchez-Garcia M."/>
            <person name="Sanchez-Ramirez S."/>
            <person name="Szollosi G.J."/>
            <person name="Szarkandi J.G."/>
            <person name="Papp V."/>
            <person name="Albert L."/>
            <person name="Andreopoulos W."/>
            <person name="Angelini C."/>
            <person name="Antonin V."/>
            <person name="Barry K.W."/>
            <person name="Bougher N.L."/>
            <person name="Buchanan P."/>
            <person name="Buyck B."/>
            <person name="Bense V."/>
            <person name="Catcheside P."/>
            <person name="Chovatia M."/>
            <person name="Cooper J."/>
            <person name="Damon W."/>
            <person name="Desjardin D."/>
            <person name="Finy P."/>
            <person name="Geml J."/>
            <person name="Haridas S."/>
            <person name="Hughes K."/>
            <person name="Justo A."/>
            <person name="Karasinski D."/>
            <person name="Kautmanova I."/>
            <person name="Kiss B."/>
            <person name="Kocsube S."/>
            <person name="Kotiranta H."/>
            <person name="LaButti K.M."/>
            <person name="Lechner B.E."/>
            <person name="Liimatainen K."/>
            <person name="Lipzen A."/>
            <person name="Lukacs Z."/>
            <person name="Mihaltcheva S."/>
            <person name="Morgado L.N."/>
            <person name="Niskanen T."/>
            <person name="Noordeloos M.E."/>
            <person name="Ohm R.A."/>
            <person name="Ortiz-Santana B."/>
            <person name="Ovrebo C."/>
            <person name="Racz N."/>
            <person name="Riley R."/>
            <person name="Savchenko A."/>
            <person name="Shiryaev A."/>
            <person name="Soop K."/>
            <person name="Spirin V."/>
            <person name="Szebenyi C."/>
            <person name="Tomsovsky M."/>
            <person name="Tulloss R.E."/>
            <person name="Uehling J."/>
            <person name="Grigoriev I.V."/>
            <person name="Vagvolgyi C."/>
            <person name="Papp T."/>
            <person name="Martin F.M."/>
            <person name="Miettinen O."/>
            <person name="Hibbett D.S."/>
            <person name="Nagy L.G."/>
        </authorList>
    </citation>
    <scope>NUCLEOTIDE SEQUENCE [LARGE SCALE GENOMIC DNA]</scope>
    <source>
        <strain evidence="1 2">NL-1719</strain>
    </source>
</reference>
<dbReference type="Proteomes" id="UP000308600">
    <property type="component" value="Unassembled WGS sequence"/>
</dbReference>
<evidence type="ECO:0000313" key="2">
    <source>
        <dbReference type="Proteomes" id="UP000308600"/>
    </source>
</evidence>
<keyword evidence="2" id="KW-1185">Reference proteome</keyword>
<evidence type="ECO:0000313" key="1">
    <source>
        <dbReference type="EMBL" id="TFK66808.1"/>
    </source>
</evidence>
<sequence length="354" mass="39628">MDANGSATTNISQCTIYNTIHHVTYASETKITSTTTAPEETIKDLDCRPVVWQRSERISQMQFHLESVASTAALISAPHNRQMIPLLDWRLLQGPIRRREQMEYYAKRDPLFVASLFLKSSPENRDLDWMLSWLSETVINVHKLCTQPMVLITLNEEVSYTGRHLKYHGSRRLDISIIETGHTTRIPRYQLLHDPTRARPRTIPPSRSVPASTVASSSSNDRQVVPAPRKISLPKLGPKPPPPALRPNTNQGVSRIIPARIRPATIALRAIEAPLTNISIPKLASRPSSIPLRNSPLPVRPVSGVRPSTQQDQSPKKESTLAGQLEELKETVKRQGVILEKQTMVLETLTARLG</sequence>